<dbReference type="CDD" id="cd04268">
    <property type="entry name" value="ZnMc_MMP_like"/>
    <property type="match status" value="1"/>
</dbReference>
<feature type="domain" description="Peptidase metallopeptidase" evidence="6">
    <location>
        <begin position="71"/>
        <end position="223"/>
    </location>
</feature>
<accession>A0A0R1Y7R2</accession>
<evidence type="ECO:0000256" key="3">
    <source>
        <dbReference type="ARBA" id="ARBA00022801"/>
    </source>
</evidence>
<reference evidence="7 8" key="1">
    <citation type="journal article" date="2015" name="Genome Announc.">
        <title>Expanding the biotechnology potential of lactobacilli through comparative genomics of 213 strains and associated genera.</title>
        <authorList>
            <person name="Sun Z."/>
            <person name="Harris H.M."/>
            <person name="McCann A."/>
            <person name="Guo C."/>
            <person name="Argimon S."/>
            <person name="Zhang W."/>
            <person name="Yang X."/>
            <person name="Jeffery I.B."/>
            <person name="Cooney J.C."/>
            <person name="Kagawa T.F."/>
            <person name="Liu W."/>
            <person name="Song Y."/>
            <person name="Salvetti E."/>
            <person name="Wrobel A."/>
            <person name="Rasinkangas P."/>
            <person name="Parkhill J."/>
            <person name="Rea M.C."/>
            <person name="O'Sullivan O."/>
            <person name="Ritari J."/>
            <person name="Douillard F.P."/>
            <person name="Paul Ross R."/>
            <person name="Yang R."/>
            <person name="Briner A.E."/>
            <person name="Felis G.E."/>
            <person name="de Vos W.M."/>
            <person name="Barrangou R."/>
            <person name="Klaenhammer T.R."/>
            <person name="Caufield P.W."/>
            <person name="Cui Y."/>
            <person name="Zhang H."/>
            <person name="O'Toole P.W."/>
        </authorList>
    </citation>
    <scope>NUCLEOTIDE SEQUENCE [LARGE SCALE GENOMIC DNA]</scope>
    <source>
        <strain evidence="7 8">DSM 5661</strain>
    </source>
</reference>
<dbReference type="InterPro" id="IPR006026">
    <property type="entry name" value="Peptidase_Metallo"/>
</dbReference>
<dbReference type="GO" id="GO:0031012">
    <property type="term" value="C:extracellular matrix"/>
    <property type="evidence" value="ECO:0007669"/>
    <property type="project" value="InterPro"/>
</dbReference>
<evidence type="ECO:0000313" key="8">
    <source>
        <dbReference type="Proteomes" id="UP000051223"/>
    </source>
</evidence>
<dbReference type="eggNOG" id="COG5549">
    <property type="taxonomic scope" value="Bacteria"/>
</dbReference>
<keyword evidence="2" id="KW-0479">Metal-binding</keyword>
<dbReference type="PATRIC" id="fig|1423754.3.peg.1277"/>
<proteinExistence type="predicted"/>
<dbReference type="GO" id="GO:0006508">
    <property type="term" value="P:proteolysis"/>
    <property type="evidence" value="ECO:0007669"/>
    <property type="project" value="UniProtKB-KW"/>
</dbReference>
<dbReference type="Gene3D" id="3.40.390.10">
    <property type="entry name" value="Collagenase (Catalytic Domain)"/>
    <property type="match status" value="1"/>
</dbReference>
<dbReference type="AlphaFoldDB" id="A0A0R1Y7R2"/>
<dbReference type="Proteomes" id="UP000051223">
    <property type="component" value="Unassembled WGS sequence"/>
</dbReference>
<sequence>MLLGIGGGLIETPNLGHPEVEAASHKKSTHKRAKRKTKANKKTKKRKKTSKAKKSKNLLKVDVKSSTENAKRKLITQNHQVPEATYYIAINNDKDYQATLAAIEAWNKTGVIKFKETTDSKNAYVYIHNANYGDTSWAGKEITYTNRRNRNEHRSEIRINDYFTQKVSNYITMAVIEHELGHSIGLMHIDSQPSVMNSVVDPSTTVYTIQPIDIEMVRQLYDEK</sequence>
<evidence type="ECO:0000259" key="6">
    <source>
        <dbReference type="SMART" id="SM00235"/>
    </source>
</evidence>
<evidence type="ECO:0000256" key="1">
    <source>
        <dbReference type="ARBA" id="ARBA00022670"/>
    </source>
</evidence>
<protein>
    <recommendedName>
        <fullName evidence="6">Peptidase metallopeptidase domain-containing protein</fullName>
    </recommendedName>
</protein>
<dbReference type="InterPro" id="IPR001818">
    <property type="entry name" value="Pept_M10_metallopeptidase"/>
</dbReference>
<evidence type="ECO:0000256" key="2">
    <source>
        <dbReference type="ARBA" id="ARBA00022723"/>
    </source>
</evidence>
<keyword evidence="3" id="KW-0378">Hydrolase</keyword>
<dbReference type="EMBL" id="AZGI01000047">
    <property type="protein sequence ID" value="KRM38471.1"/>
    <property type="molecule type" value="Genomic_DNA"/>
</dbReference>
<dbReference type="PRINTS" id="PR00138">
    <property type="entry name" value="MATRIXIN"/>
</dbReference>
<keyword evidence="8" id="KW-1185">Reference proteome</keyword>
<dbReference type="InterPro" id="IPR021190">
    <property type="entry name" value="Pept_M10A"/>
</dbReference>
<dbReference type="InterPro" id="IPR024079">
    <property type="entry name" value="MetalloPept_cat_dom_sf"/>
</dbReference>
<gene>
    <name evidence="7" type="ORF">FC39_GL001240</name>
</gene>
<evidence type="ECO:0000256" key="5">
    <source>
        <dbReference type="SAM" id="MobiDB-lite"/>
    </source>
</evidence>
<dbReference type="GO" id="GO:0008270">
    <property type="term" value="F:zinc ion binding"/>
    <property type="evidence" value="ECO:0007669"/>
    <property type="project" value="InterPro"/>
</dbReference>
<comment type="caution">
    <text evidence="7">The sequence shown here is derived from an EMBL/GenBank/DDBJ whole genome shotgun (WGS) entry which is preliminary data.</text>
</comment>
<organism evidence="7 8">
    <name type="scientific">Lactobacillus hamsteri DSM 5661 = JCM 6256</name>
    <dbReference type="NCBI Taxonomy" id="1423754"/>
    <lineage>
        <taxon>Bacteria</taxon>
        <taxon>Bacillati</taxon>
        <taxon>Bacillota</taxon>
        <taxon>Bacilli</taxon>
        <taxon>Lactobacillales</taxon>
        <taxon>Lactobacillaceae</taxon>
        <taxon>Lactobacillus</taxon>
    </lineage>
</organism>
<evidence type="ECO:0000313" key="7">
    <source>
        <dbReference type="EMBL" id="KRM38471.1"/>
    </source>
</evidence>
<feature type="region of interest" description="Disordered" evidence="5">
    <location>
        <begin position="11"/>
        <end position="56"/>
    </location>
</feature>
<dbReference type="SMART" id="SM00235">
    <property type="entry name" value="ZnMc"/>
    <property type="match status" value="1"/>
</dbReference>
<feature type="compositionally biased region" description="Basic residues" evidence="5">
    <location>
        <begin position="25"/>
        <end position="56"/>
    </location>
</feature>
<dbReference type="Pfam" id="PF00413">
    <property type="entry name" value="Peptidase_M10"/>
    <property type="match status" value="1"/>
</dbReference>
<keyword evidence="4" id="KW-0862">Zinc</keyword>
<evidence type="ECO:0000256" key="4">
    <source>
        <dbReference type="ARBA" id="ARBA00022833"/>
    </source>
</evidence>
<dbReference type="GO" id="GO:0004222">
    <property type="term" value="F:metalloendopeptidase activity"/>
    <property type="evidence" value="ECO:0007669"/>
    <property type="project" value="InterPro"/>
</dbReference>
<dbReference type="SUPFAM" id="SSF55486">
    <property type="entry name" value="Metalloproteases ('zincins'), catalytic domain"/>
    <property type="match status" value="1"/>
</dbReference>
<dbReference type="STRING" id="1423754.FC39_GL001240"/>
<name>A0A0R1Y7R2_9LACO</name>
<keyword evidence="1" id="KW-0645">Protease</keyword>